<comment type="caution">
    <text evidence="1">The sequence shown here is derived from an EMBL/GenBank/DDBJ whole genome shotgun (WGS) entry which is preliminary data.</text>
</comment>
<dbReference type="Proteomes" id="UP001596447">
    <property type="component" value="Unassembled WGS sequence"/>
</dbReference>
<protein>
    <submittedName>
        <fullName evidence="1">Uncharacterized protein</fullName>
    </submittedName>
</protein>
<keyword evidence="2" id="KW-1185">Reference proteome</keyword>
<gene>
    <name evidence="1" type="ORF">ACFQJ9_09525</name>
</gene>
<evidence type="ECO:0000313" key="2">
    <source>
        <dbReference type="Proteomes" id="UP001596447"/>
    </source>
</evidence>
<organism evidence="1 2">
    <name type="scientific">Halospeciosus flavus</name>
    <dbReference type="NCBI Taxonomy" id="3032283"/>
    <lineage>
        <taxon>Archaea</taxon>
        <taxon>Methanobacteriati</taxon>
        <taxon>Methanobacteriota</taxon>
        <taxon>Stenosarchaea group</taxon>
        <taxon>Halobacteria</taxon>
        <taxon>Halobacteriales</taxon>
        <taxon>Halobacteriaceae</taxon>
        <taxon>Halospeciosus</taxon>
    </lineage>
</organism>
<evidence type="ECO:0000313" key="1">
    <source>
        <dbReference type="EMBL" id="MFC7199649.1"/>
    </source>
</evidence>
<reference evidence="1 2" key="1">
    <citation type="journal article" date="2019" name="Int. J. Syst. Evol. Microbiol.">
        <title>The Global Catalogue of Microorganisms (GCM) 10K type strain sequencing project: providing services to taxonomists for standard genome sequencing and annotation.</title>
        <authorList>
            <consortium name="The Broad Institute Genomics Platform"/>
            <consortium name="The Broad Institute Genome Sequencing Center for Infectious Disease"/>
            <person name="Wu L."/>
            <person name="Ma J."/>
        </authorList>
    </citation>
    <scope>NUCLEOTIDE SEQUENCE [LARGE SCALE GENOMIC DNA]</scope>
    <source>
        <strain evidence="1 2">XZGYJ-43</strain>
    </source>
</reference>
<name>A0ABD5Z3E3_9EURY</name>
<accession>A0ABD5Z3E3</accession>
<dbReference type="PROSITE" id="PS51318">
    <property type="entry name" value="TAT"/>
    <property type="match status" value="1"/>
</dbReference>
<dbReference type="AlphaFoldDB" id="A0ABD5Z3E3"/>
<proteinExistence type="predicted"/>
<dbReference type="EMBL" id="JBHTAR010000011">
    <property type="protein sequence ID" value="MFC7199649.1"/>
    <property type="molecule type" value="Genomic_DNA"/>
</dbReference>
<dbReference type="RefSeq" id="WP_279529577.1">
    <property type="nucleotide sequence ID" value="NZ_CP122312.1"/>
</dbReference>
<sequence length="281" mass="29482">MTNPDNTGDRDRPTITRRRLLAAAGAAGVLGSGASYASAGTAPAYTHYTYAQTTAGSERLVRVAWYETYNGQRIDRSNEALALGNQSTWNQTAAAGDFVDDPPQPLIDLGNVLPGDHGSVVVGLHGNAAPAAVWLQLMATQSNENGRNEPEQTAGDTTPDIGELVDALQIRIWYDSGVAGLGACNGRRDLDVGVDLLDEPLLVEGSLRTVGEALANGVPLATSGTESERDCLGQDPLCLGLEWSLDADVDNTIQSDSVAFDLSFAAATCEFDANPFGGEQT</sequence>
<dbReference type="InterPro" id="IPR006311">
    <property type="entry name" value="TAT_signal"/>
</dbReference>